<accession>A0A7X2NT66</accession>
<proteinExistence type="predicted"/>
<keyword evidence="2" id="KW-1185">Reference proteome</keyword>
<protein>
    <submittedName>
        <fullName evidence="1">Uncharacterized protein</fullName>
    </submittedName>
</protein>
<sequence length="448" mass="51259">MNEYFREIAHTMKYGNAVKAAEIQEELKKPVPSCPERNAVLNQAVSEHWSAVRTDQVLKANDLDLLDPEQKEEALLRTALEEGWSRDQLESWKQKLSAPSDLLLKTSSVLAIPAEGAMLNFLYKAEAEVETEGKTWFLKEMVIPNTVPVFSASSVYEGQEPGRKPEECWHSLMETLDSPFAEVFLLMDQRMDEKASGALNAVYDTRGFGTRYGFRYQKDGSVLGYAEQYRIEGENRLYLQVIMDHGSMRYELSHATRFLGFELGDSYRLYCNEDVPEAEQSEASPEAYDDMRCFAFRKLAHELFLEAGRNQIELPIPDDTVSPIEVTHVRIGVLRNDEGVRHVAEAEFTEDGMTLYAAVEDLKDGSTIWTVQGDSAYDEVFHDAPEEAYDRILEWNQSHQESRMSRYGDLFALLENTARKVFRNQQDFLDWKPGEEDLYGIMGGREEN</sequence>
<gene>
    <name evidence="1" type="ORF">FYJ51_09570</name>
</gene>
<name>A0A7X2NT66_9FIRM</name>
<dbReference type="RefSeq" id="WP_154505291.1">
    <property type="nucleotide sequence ID" value="NZ_VUMN01000024.1"/>
</dbReference>
<comment type="caution">
    <text evidence="1">The sequence shown here is derived from an EMBL/GenBank/DDBJ whole genome shotgun (WGS) entry which is preliminary data.</text>
</comment>
<dbReference type="AlphaFoldDB" id="A0A7X2NT66"/>
<evidence type="ECO:0000313" key="2">
    <source>
        <dbReference type="Proteomes" id="UP000461880"/>
    </source>
</evidence>
<organism evidence="1 2">
    <name type="scientific">Stecheria intestinalis</name>
    <dbReference type="NCBI Taxonomy" id="2606630"/>
    <lineage>
        <taxon>Bacteria</taxon>
        <taxon>Bacillati</taxon>
        <taxon>Bacillota</taxon>
        <taxon>Erysipelotrichia</taxon>
        <taxon>Erysipelotrichales</taxon>
        <taxon>Erysipelotrichaceae</taxon>
        <taxon>Stecheria</taxon>
    </lineage>
</organism>
<dbReference type="EMBL" id="VUMN01000024">
    <property type="protein sequence ID" value="MSS59141.1"/>
    <property type="molecule type" value="Genomic_DNA"/>
</dbReference>
<evidence type="ECO:0000313" key="1">
    <source>
        <dbReference type="EMBL" id="MSS59141.1"/>
    </source>
</evidence>
<dbReference type="Proteomes" id="UP000461880">
    <property type="component" value="Unassembled WGS sequence"/>
</dbReference>
<reference evidence="1 2" key="1">
    <citation type="submission" date="2019-08" db="EMBL/GenBank/DDBJ databases">
        <title>In-depth cultivation of the pig gut microbiome towards novel bacterial diversity and tailored functional studies.</title>
        <authorList>
            <person name="Wylensek D."/>
            <person name="Hitch T.C.A."/>
            <person name="Clavel T."/>
        </authorList>
    </citation>
    <scope>NUCLEOTIDE SEQUENCE [LARGE SCALE GENOMIC DNA]</scope>
    <source>
        <strain evidence="1 2">Oil+RF-744-GAM-WT-6</strain>
    </source>
</reference>